<dbReference type="EMBL" id="MLOK01000025">
    <property type="protein sequence ID" value="OIM21811.1"/>
    <property type="molecule type" value="Genomic_DNA"/>
</dbReference>
<proteinExistence type="predicted"/>
<dbReference type="AlphaFoldDB" id="A0A483BCD2"/>
<evidence type="ECO:0000313" key="1">
    <source>
        <dbReference type="EMBL" id="OIM21811.1"/>
    </source>
</evidence>
<gene>
    <name evidence="1" type="ORF">ATX59_02255</name>
    <name evidence="2" type="ORF">OENI_0431</name>
</gene>
<reference evidence="2 4" key="2">
    <citation type="submission" date="2018-08" db="EMBL/GenBank/DDBJ databases">
        <authorList>
            <person name="Lorentzen P. G. S. M."/>
        </authorList>
    </citation>
    <scope>NUCLEOTIDE SEQUENCE [LARGE SCALE GENOMIC DNA]</scope>
    <source>
        <strain evidence="2 4">CRBO_1381</strain>
    </source>
</reference>
<evidence type="ECO:0000313" key="2">
    <source>
        <dbReference type="EMBL" id="VDB97427.1"/>
    </source>
</evidence>
<dbReference type="RefSeq" id="WP_032811643.1">
    <property type="nucleotide sequence ID" value="NZ_LR031358.1"/>
</dbReference>
<evidence type="ECO:0000313" key="3">
    <source>
        <dbReference type="Proteomes" id="UP000181728"/>
    </source>
</evidence>
<dbReference type="Proteomes" id="UP000181728">
    <property type="component" value="Unassembled WGS sequence"/>
</dbReference>
<dbReference type="EMBL" id="LR031358">
    <property type="protein sequence ID" value="VDB97427.1"/>
    <property type="molecule type" value="Genomic_DNA"/>
</dbReference>
<name>A0A483BCD2_OENOE</name>
<reference evidence="1 3" key="1">
    <citation type="journal article" date="2016" name="BMC Genomics">
        <title>Consensus pan-genome assembly of the specialised wine bacterium Oenococcus oeni.</title>
        <authorList>
            <person name="Sternes P.R."/>
            <person name="Borneman A.R."/>
        </authorList>
    </citation>
    <scope>NUCLEOTIDE SEQUENCE [LARGE SCALE GENOMIC DNA]</scope>
    <source>
        <strain evidence="1 3">AWRIB661</strain>
    </source>
</reference>
<protein>
    <submittedName>
        <fullName evidence="1">Uncharacterized protein</fullName>
    </submittedName>
</protein>
<organism evidence="1 3">
    <name type="scientific">Oenococcus oeni</name>
    <name type="common">Leuconostoc oenos</name>
    <dbReference type="NCBI Taxonomy" id="1247"/>
    <lineage>
        <taxon>Bacteria</taxon>
        <taxon>Bacillati</taxon>
        <taxon>Bacillota</taxon>
        <taxon>Bacilli</taxon>
        <taxon>Lactobacillales</taxon>
        <taxon>Lactobacillaceae</taxon>
        <taxon>Oenococcus</taxon>
    </lineage>
</organism>
<accession>A0A483BCD2</accession>
<sequence length="61" mass="7057">MIQKTGMFMTELARLASLLIDLQKRDQLPIYSTPKEALQFSIDHGYGDLAFKVRRLWENAS</sequence>
<evidence type="ECO:0000313" key="4">
    <source>
        <dbReference type="Proteomes" id="UP000294726"/>
    </source>
</evidence>
<dbReference type="Proteomes" id="UP000294726">
    <property type="component" value="Chromosome"/>
</dbReference>